<sequence length="44" mass="5045">MLVFCFFFKDSSSFVSVAGFLGYDVLVNLTDEQIVKTEFQLLVF</sequence>
<dbReference type="EMBL" id="CAESAQ020000099">
    <property type="protein sequence ID" value="CAB5506454.1"/>
    <property type="molecule type" value="Genomic_DNA"/>
</dbReference>
<gene>
    <name evidence="1" type="ORF">THERMOS_2328</name>
</gene>
<keyword evidence="2" id="KW-1185">Reference proteome</keyword>
<comment type="caution">
    <text evidence="1">The sequence shown here is derived from an EMBL/GenBank/DDBJ whole genome shotgun (WGS) entry which is preliminary data.</text>
</comment>
<dbReference type="AlphaFoldDB" id="A0A8H8XGH8"/>
<reference evidence="1 2" key="1">
    <citation type="submission" date="2020-05" db="EMBL/GenBank/DDBJ databases">
        <authorList>
            <person name="Petersen J."/>
            <person name="Sayavedra L."/>
        </authorList>
    </citation>
    <scope>NUCLEOTIDE SEQUENCE [LARGE SCALE GENOMIC DNA]</scope>
    <source>
        <strain evidence="1">B thermophilus SOXS</strain>
    </source>
</reference>
<protein>
    <submittedName>
        <fullName evidence="1">Uncharacterized protein</fullName>
    </submittedName>
</protein>
<evidence type="ECO:0000313" key="1">
    <source>
        <dbReference type="EMBL" id="CAB5506454.1"/>
    </source>
</evidence>
<proteinExistence type="predicted"/>
<evidence type="ECO:0000313" key="2">
    <source>
        <dbReference type="Proteomes" id="UP000643672"/>
    </source>
</evidence>
<name>A0A8H8XGH8_9GAMM</name>
<accession>A0A8H8XGH8</accession>
<dbReference type="Proteomes" id="UP000643672">
    <property type="component" value="Unassembled WGS sequence"/>
</dbReference>
<organism evidence="1 2">
    <name type="scientific">Bathymodiolus thermophilus thioautotrophic gill symbiont</name>
    <dbReference type="NCBI Taxonomy" id="2360"/>
    <lineage>
        <taxon>Bacteria</taxon>
        <taxon>Pseudomonadati</taxon>
        <taxon>Pseudomonadota</taxon>
        <taxon>Gammaproteobacteria</taxon>
        <taxon>sulfur-oxidizing symbionts</taxon>
    </lineage>
</organism>